<dbReference type="RefSeq" id="XP_016237021.1">
    <property type="nucleotide sequence ID" value="XM_016378344.1"/>
</dbReference>
<evidence type="ECO:0000313" key="2">
    <source>
        <dbReference type="EMBL" id="KIW16805.1"/>
    </source>
</evidence>
<name>A0A0D2BDX3_9EURO</name>
<evidence type="ECO:0000256" key="1">
    <source>
        <dbReference type="SAM" id="MobiDB-lite"/>
    </source>
</evidence>
<reference evidence="2 3" key="1">
    <citation type="submission" date="2015-01" db="EMBL/GenBank/DDBJ databases">
        <title>The Genome Sequence of Exophiala spinifera CBS89968.</title>
        <authorList>
            <consortium name="The Broad Institute Genomics Platform"/>
            <person name="Cuomo C."/>
            <person name="de Hoog S."/>
            <person name="Gorbushina A."/>
            <person name="Stielow B."/>
            <person name="Teixiera M."/>
            <person name="Abouelleil A."/>
            <person name="Chapman S.B."/>
            <person name="Priest M."/>
            <person name="Young S.K."/>
            <person name="Wortman J."/>
            <person name="Nusbaum C."/>
            <person name="Birren B."/>
        </authorList>
    </citation>
    <scope>NUCLEOTIDE SEQUENCE [LARGE SCALE GENOMIC DNA]</scope>
    <source>
        <strain evidence="2 3">CBS 89968</strain>
    </source>
</reference>
<dbReference type="AlphaFoldDB" id="A0A0D2BDX3"/>
<gene>
    <name evidence="2" type="ORF">PV08_03995</name>
</gene>
<dbReference type="EMBL" id="KN847494">
    <property type="protein sequence ID" value="KIW16805.1"/>
    <property type="molecule type" value="Genomic_DNA"/>
</dbReference>
<dbReference type="HOGENOM" id="CLU_2867661_0_0_1"/>
<dbReference type="OrthoDB" id="10401101at2759"/>
<feature type="region of interest" description="Disordered" evidence="1">
    <location>
        <begin position="1"/>
        <end position="21"/>
    </location>
</feature>
<dbReference type="Proteomes" id="UP000053328">
    <property type="component" value="Unassembled WGS sequence"/>
</dbReference>
<dbReference type="GeneID" id="27331078"/>
<protein>
    <submittedName>
        <fullName evidence="2">Uncharacterized protein</fullName>
    </submittedName>
</protein>
<keyword evidence="3" id="KW-1185">Reference proteome</keyword>
<evidence type="ECO:0000313" key="3">
    <source>
        <dbReference type="Proteomes" id="UP000053328"/>
    </source>
</evidence>
<sequence>MDIQKQIAAPRHIGSTSHTKNVNVNGDRTACMKRWLAESPREEFWNPVSRFSGTATARTTSVKI</sequence>
<proteinExistence type="predicted"/>
<dbReference type="VEuPathDB" id="FungiDB:PV08_03995"/>
<accession>A0A0D2BDX3</accession>
<organism evidence="2 3">
    <name type="scientific">Exophiala spinifera</name>
    <dbReference type="NCBI Taxonomy" id="91928"/>
    <lineage>
        <taxon>Eukaryota</taxon>
        <taxon>Fungi</taxon>
        <taxon>Dikarya</taxon>
        <taxon>Ascomycota</taxon>
        <taxon>Pezizomycotina</taxon>
        <taxon>Eurotiomycetes</taxon>
        <taxon>Chaetothyriomycetidae</taxon>
        <taxon>Chaetothyriales</taxon>
        <taxon>Herpotrichiellaceae</taxon>
        <taxon>Exophiala</taxon>
    </lineage>
</organism>